<protein>
    <submittedName>
        <fullName evidence="2">Uncharacterized protein</fullName>
    </submittedName>
</protein>
<reference evidence="2" key="1">
    <citation type="submission" date="2020-02" db="EMBL/GenBank/DDBJ databases">
        <authorList>
            <person name="Meier V. D."/>
        </authorList>
    </citation>
    <scope>NUCLEOTIDE SEQUENCE</scope>
    <source>
        <strain evidence="2">AVDCRST_MAG30</strain>
    </source>
</reference>
<dbReference type="EMBL" id="CADCVS010000069">
    <property type="protein sequence ID" value="CAA9474921.1"/>
    <property type="molecule type" value="Genomic_DNA"/>
</dbReference>
<dbReference type="AlphaFoldDB" id="A0A6J4RJC8"/>
<accession>A0A6J4RJC8</accession>
<name>A0A6J4RJC8_9ACTN</name>
<feature type="non-terminal residue" evidence="2">
    <location>
        <position position="34"/>
    </location>
</feature>
<feature type="non-terminal residue" evidence="2">
    <location>
        <position position="1"/>
    </location>
</feature>
<evidence type="ECO:0000313" key="2">
    <source>
        <dbReference type="EMBL" id="CAA9474921.1"/>
    </source>
</evidence>
<gene>
    <name evidence="2" type="ORF">AVDCRST_MAG30-384</name>
</gene>
<organism evidence="2">
    <name type="scientific">uncultured Solirubrobacteraceae bacterium</name>
    <dbReference type="NCBI Taxonomy" id="1162706"/>
    <lineage>
        <taxon>Bacteria</taxon>
        <taxon>Bacillati</taxon>
        <taxon>Actinomycetota</taxon>
        <taxon>Thermoleophilia</taxon>
        <taxon>Solirubrobacterales</taxon>
        <taxon>Solirubrobacteraceae</taxon>
        <taxon>environmental samples</taxon>
    </lineage>
</organism>
<evidence type="ECO:0000256" key="1">
    <source>
        <dbReference type="SAM" id="MobiDB-lite"/>
    </source>
</evidence>
<feature type="region of interest" description="Disordered" evidence="1">
    <location>
        <begin position="1"/>
        <end position="34"/>
    </location>
</feature>
<feature type="compositionally biased region" description="Polar residues" evidence="1">
    <location>
        <begin position="21"/>
        <end position="34"/>
    </location>
</feature>
<proteinExistence type="predicted"/>
<sequence>STSRARSPITRGAAWRPSRIPTATTCSSTSPRAP</sequence>